<dbReference type="GO" id="GO:0006355">
    <property type="term" value="P:regulation of DNA-templated transcription"/>
    <property type="evidence" value="ECO:0007669"/>
    <property type="project" value="InterPro"/>
</dbReference>
<evidence type="ECO:0000256" key="1">
    <source>
        <dbReference type="ARBA" id="ARBA00022553"/>
    </source>
</evidence>
<dbReference type="Gene3D" id="1.10.8.60">
    <property type="match status" value="1"/>
</dbReference>
<evidence type="ECO:0000259" key="9">
    <source>
        <dbReference type="PROSITE" id="PS50110"/>
    </source>
</evidence>
<proteinExistence type="predicted"/>
<keyword evidence="5" id="KW-0238">DNA-binding</keyword>
<evidence type="ECO:0000313" key="10">
    <source>
        <dbReference type="EMBL" id="AXA36103.1"/>
    </source>
</evidence>
<dbReference type="Pfam" id="PF00158">
    <property type="entry name" value="Sigma54_activat"/>
    <property type="match status" value="1"/>
</dbReference>
<keyword evidence="3" id="KW-0067">ATP-binding</keyword>
<organism evidence="10 11">
    <name type="scientific">Sumerlaea chitinivorans</name>
    <dbReference type="NCBI Taxonomy" id="2250252"/>
    <lineage>
        <taxon>Bacteria</taxon>
        <taxon>Candidatus Sumerlaeota</taxon>
        <taxon>Candidatus Sumerlaeia</taxon>
        <taxon>Candidatus Sumerlaeales</taxon>
        <taxon>Candidatus Sumerlaeaceae</taxon>
        <taxon>Candidatus Sumerlaea</taxon>
    </lineage>
</organism>
<dbReference type="Gene3D" id="3.40.50.300">
    <property type="entry name" value="P-loop containing nucleotide triphosphate hydrolases"/>
    <property type="match status" value="1"/>
</dbReference>
<protein>
    <submittedName>
        <fullName evidence="10">Response regulator of zinc sigma-54-dependent two-component system</fullName>
    </submittedName>
</protein>
<dbReference type="Pfam" id="PF02954">
    <property type="entry name" value="HTH_8"/>
    <property type="match status" value="1"/>
</dbReference>
<dbReference type="CDD" id="cd00009">
    <property type="entry name" value="AAA"/>
    <property type="match status" value="1"/>
</dbReference>
<dbReference type="SMART" id="SM00448">
    <property type="entry name" value="REC"/>
    <property type="match status" value="1"/>
</dbReference>
<dbReference type="KEGG" id="schv:BRCON_1326"/>
<evidence type="ECO:0000256" key="2">
    <source>
        <dbReference type="ARBA" id="ARBA00022741"/>
    </source>
</evidence>
<evidence type="ECO:0000256" key="5">
    <source>
        <dbReference type="ARBA" id="ARBA00023125"/>
    </source>
</evidence>
<evidence type="ECO:0000256" key="6">
    <source>
        <dbReference type="ARBA" id="ARBA00023163"/>
    </source>
</evidence>
<evidence type="ECO:0000256" key="4">
    <source>
        <dbReference type="ARBA" id="ARBA00023015"/>
    </source>
</evidence>
<dbReference type="Gene3D" id="1.10.10.60">
    <property type="entry name" value="Homeodomain-like"/>
    <property type="match status" value="1"/>
</dbReference>
<dbReference type="AlphaFoldDB" id="A0A2Z4Y6G1"/>
<keyword evidence="6" id="KW-0804">Transcription</keyword>
<dbReference type="GO" id="GO:0043565">
    <property type="term" value="F:sequence-specific DNA binding"/>
    <property type="evidence" value="ECO:0007669"/>
    <property type="project" value="InterPro"/>
</dbReference>
<keyword evidence="1 7" id="KW-0597">Phosphoprotein</keyword>
<evidence type="ECO:0000313" key="11">
    <source>
        <dbReference type="Proteomes" id="UP000262583"/>
    </source>
</evidence>
<keyword evidence="4" id="KW-0805">Transcription regulation</keyword>
<feature type="domain" description="Sigma-54 factor interaction" evidence="8">
    <location>
        <begin position="150"/>
        <end position="379"/>
    </location>
</feature>
<accession>A0A2Z4Y6G1</accession>
<dbReference type="InterPro" id="IPR002197">
    <property type="entry name" value="HTH_Fis"/>
</dbReference>
<dbReference type="Proteomes" id="UP000262583">
    <property type="component" value="Chromosome"/>
</dbReference>
<dbReference type="InterPro" id="IPR058031">
    <property type="entry name" value="AAA_lid_NorR"/>
</dbReference>
<dbReference type="InterPro" id="IPR025662">
    <property type="entry name" value="Sigma_54_int_dom_ATP-bd_1"/>
</dbReference>
<dbReference type="SUPFAM" id="SSF52540">
    <property type="entry name" value="P-loop containing nucleoside triphosphate hydrolases"/>
    <property type="match status" value="1"/>
</dbReference>
<evidence type="ECO:0000259" key="8">
    <source>
        <dbReference type="PROSITE" id="PS50045"/>
    </source>
</evidence>
<dbReference type="PRINTS" id="PR01590">
    <property type="entry name" value="HTHFIS"/>
</dbReference>
<evidence type="ECO:0000256" key="7">
    <source>
        <dbReference type="PROSITE-ProRule" id="PRU00169"/>
    </source>
</evidence>
<dbReference type="PROSITE" id="PS00688">
    <property type="entry name" value="SIGMA54_INTERACT_3"/>
    <property type="match status" value="1"/>
</dbReference>
<dbReference type="InterPro" id="IPR001789">
    <property type="entry name" value="Sig_transdc_resp-reg_receiver"/>
</dbReference>
<dbReference type="GO" id="GO:0000160">
    <property type="term" value="P:phosphorelay signal transduction system"/>
    <property type="evidence" value="ECO:0007669"/>
    <property type="project" value="InterPro"/>
</dbReference>
<dbReference type="EMBL" id="CP030759">
    <property type="protein sequence ID" value="AXA36103.1"/>
    <property type="molecule type" value="Genomic_DNA"/>
</dbReference>
<dbReference type="GO" id="GO:0005524">
    <property type="term" value="F:ATP binding"/>
    <property type="evidence" value="ECO:0007669"/>
    <property type="project" value="UniProtKB-KW"/>
</dbReference>
<dbReference type="FunFam" id="3.40.50.2300:FF:000018">
    <property type="entry name" value="DNA-binding transcriptional regulator NtrC"/>
    <property type="match status" value="1"/>
</dbReference>
<reference evidence="10 11" key="1">
    <citation type="submission" date="2018-05" db="EMBL/GenBank/DDBJ databases">
        <title>A metagenomic window into the 2 km-deep terrestrial subsurface aquifer revealed taxonomically and functionally diverse microbial community comprising novel uncultured bacterial lineages.</title>
        <authorList>
            <person name="Kadnikov V.V."/>
            <person name="Mardanov A.V."/>
            <person name="Beletsky A.V."/>
            <person name="Banks D."/>
            <person name="Pimenov N.V."/>
            <person name="Frank Y.A."/>
            <person name="Karnachuk O.V."/>
            <person name="Ravin N.V."/>
        </authorList>
    </citation>
    <scope>NUCLEOTIDE SEQUENCE [LARGE SCALE GENOMIC DNA]</scope>
    <source>
        <strain evidence="10">BY</strain>
    </source>
</reference>
<dbReference type="PANTHER" id="PTHR32071">
    <property type="entry name" value="TRANSCRIPTIONAL REGULATORY PROTEIN"/>
    <property type="match status" value="1"/>
</dbReference>
<name>A0A2Z4Y6G1_SUMC1</name>
<dbReference type="InterPro" id="IPR025943">
    <property type="entry name" value="Sigma_54_int_dom_ATP-bd_2"/>
</dbReference>
<dbReference type="InterPro" id="IPR025944">
    <property type="entry name" value="Sigma_54_int_dom_CS"/>
</dbReference>
<feature type="modified residue" description="4-aspartylphosphate" evidence="7">
    <location>
        <position position="60"/>
    </location>
</feature>
<feature type="domain" description="Response regulatory" evidence="9">
    <location>
        <begin position="11"/>
        <end position="125"/>
    </location>
</feature>
<dbReference type="PROSITE" id="PS50045">
    <property type="entry name" value="SIGMA54_INTERACT_4"/>
    <property type="match status" value="1"/>
</dbReference>
<dbReference type="Pfam" id="PF25601">
    <property type="entry name" value="AAA_lid_14"/>
    <property type="match status" value="1"/>
</dbReference>
<gene>
    <name evidence="10" type="ORF">BRCON_1326</name>
</gene>
<dbReference type="SUPFAM" id="SSF52172">
    <property type="entry name" value="CheY-like"/>
    <property type="match status" value="1"/>
</dbReference>
<dbReference type="Gene3D" id="3.40.50.2300">
    <property type="match status" value="1"/>
</dbReference>
<dbReference type="CDD" id="cd17536">
    <property type="entry name" value="REC_YesN-like"/>
    <property type="match status" value="1"/>
</dbReference>
<dbReference type="PROSITE" id="PS50110">
    <property type="entry name" value="RESPONSE_REGULATORY"/>
    <property type="match status" value="1"/>
</dbReference>
<dbReference type="InterPro" id="IPR002078">
    <property type="entry name" value="Sigma_54_int"/>
</dbReference>
<dbReference type="FunFam" id="3.40.50.300:FF:000006">
    <property type="entry name" value="DNA-binding transcriptional regulator NtrC"/>
    <property type="match status" value="1"/>
</dbReference>
<dbReference type="SMART" id="SM00382">
    <property type="entry name" value="AAA"/>
    <property type="match status" value="1"/>
</dbReference>
<dbReference type="InterPro" id="IPR027417">
    <property type="entry name" value="P-loop_NTPase"/>
</dbReference>
<dbReference type="Pfam" id="PF00072">
    <property type="entry name" value="Response_reg"/>
    <property type="match status" value="1"/>
</dbReference>
<dbReference type="InterPro" id="IPR009057">
    <property type="entry name" value="Homeodomain-like_sf"/>
</dbReference>
<dbReference type="SUPFAM" id="SSF46689">
    <property type="entry name" value="Homeodomain-like"/>
    <property type="match status" value="1"/>
</dbReference>
<evidence type="ECO:0000256" key="3">
    <source>
        <dbReference type="ARBA" id="ARBA00022840"/>
    </source>
</evidence>
<dbReference type="PROSITE" id="PS00675">
    <property type="entry name" value="SIGMA54_INTERACT_1"/>
    <property type="match status" value="1"/>
</dbReference>
<dbReference type="InterPro" id="IPR003593">
    <property type="entry name" value="AAA+_ATPase"/>
</dbReference>
<sequence>MPSKRGMNHLTILVVDDEKNTREGLRWALEREDVTVLTAADGEEALEILRRGSVDLVITDLRMPKLDGMGVLEAVKRECPETAVVILTGHGTIENAVEAMKQGAYDYLIKPVNLDELGLLIERFASTRNLIRENVELRERLDAKFGFDNIVGQSAAMLEVFEKVRMVAPTRANVLLTGESGTGKEVIANAIHQNSPRRNKPFIKVNCGALPLTLLESELFGHEKGAFTHAIKTKPGRFELANGGTLLLDEISETAPEFQVKLLRVLQEGEFERVGGTQTIRVDVRVIAATNKRLEELVREGKFREDLYYRLKVVEISLPPLRERVEDIPLLVEHFLEEFSRYYGKPKPRVHQAVMTALQNYSWPGNVRQLRNVIEGAVVMAGAEITLKHLPPEIHSAPREEHYVRIPVTASLEHAERLLIEAALRYNGGNRAKTARQLGIGRKTLYRKLQQYGLE</sequence>
<keyword evidence="2" id="KW-0547">Nucleotide-binding</keyword>
<dbReference type="InterPro" id="IPR011006">
    <property type="entry name" value="CheY-like_superfamily"/>
</dbReference>
<dbReference type="PROSITE" id="PS00676">
    <property type="entry name" value="SIGMA54_INTERACT_2"/>
    <property type="match status" value="1"/>
</dbReference>